<dbReference type="Proteomes" id="UP001516400">
    <property type="component" value="Unassembled WGS sequence"/>
</dbReference>
<name>A0ABD2N957_9CUCU</name>
<dbReference type="EMBL" id="JABFTP020000083">
    <property type="protein sequence ID" value="KAL3275037.1"/>
    <property type="molecule type" value="Genomic_DNA"/>
</dbReference>
<comment type="caution">
    <text evidence="1">The sequence shown here is derived from an EMBL/GenBank/DDBJ whole genome shotgun (WGS) entry which is preliminary data.</text>
</comment>
<keyword evidence="2" id="KW-1185">Reference proteome</keyword>
<reference evidence="1 2" key="1">
    <citation type="journal article" date="2021" name="BMC Biol.">
        <title>Horizontally acquired antibacterial genes associated with adaptive radiation of ladybird beetles.</title>
        <authorList>
            <person name="Li H.S."/>
            <person name="Tang X.F."/>
            <person name="Huang Y.H."/>
            <person name="Xu Z.Y."/>
            <person name="Chen M.L."/>
            <person name="Du X.Y."/>
            <person name="Qiu B.Y."/>
            <person name="Chen P.T."/>
            <person name="Zhang W."/>
            <person name="Slipinski A."/>
            <person name="Escalona H.E."/>
            <person name="Waterhouse R.M."/>
            <person name="Zwick A."/>
            <person name="Pang H."/>
        </authorList>
    </citation>
    <scope>NUCLEOTIDE SEQUENCE [LARGE SCALE GENOMIC DNA]</scope>
    <source>
        <strain evidence="1">SYSU2018</strain>
    </source>
</reference>
<dbReference type="AlphaFoldDB" id="A0ABD2N957"/>
<protein>
    <submittedName>
        <fullName evidence="1">Uncharacterized protein</fullName>
    </submittedName>
</protein>
<proteinExistence type="predicted"/>
<gene>
    <name evidence="1" type="ORF">HHI36_019809</name>
</gene>
<sequence length="105" mass="12463">MVYLMGLAFGNFIFLQFFIDGFFDEMSLTQRNYIYFLHDSGPSQQARVVNDSLSLNLETNWIELKGPETIDSFFVSKYERKKTLLSVFHVHFLKHNRFRLFGHTN</sequence>
<organism evidence="1 2">
    <name type="scientific">Cryptolaemus montrouzieri</name>
    <dbReference type="NCBI Taxonomy" id="559131"/>
    <lineage>
        <taxon>Eukaryota</taxon>
        <taxon>Metazoa</taxon>
        <taxon>Ecdysozoa</taxon>
        <taxon>Arthropoda</taxon>
        <taxon>Hexapoda</taxon>
        <taxon>Insecta</taxon>
        <taxon>Pterygota</taxon>
        <taxon>Neoptera</taxon>
        <taxon>Endopterygota</taxon>
        <taxon>Coleoptera</taxon>
        <taxon>Polyphaga</taxon>
        <taxon>Cucujiformia</taxon>
        <taxon>Coccinelloidea</taxon>
        <taxon>Coccinellidae</taxon>
        <taxon>Scymninae</taxon>
        <taxon>Scymnini</taxon>
        <taxon>Cryptolaemus</taxon>
    </lineage>
</organism>
<evidence type="ECO:0000313" key="1">
    <source>
        <dbReference type="EMBL" id="KAL3275037.1"/>
    </source>
</evidence>
<accession>A0ABD2N957</accession>
<evidence type="ECO:0000313" key="2">
    <source>
        <dbReference type="Proteomes" id="UP001516400"/>
    </source>
</evidence>